<keyword evidence="2" id="KW-1185">Reference proteome</keyword>
<evidence type="ECO:0000313" key="2">
    <source>
        <dbReference type="Proteomes" id="UP000092460"/>
    </source>
</evidence>
<protein>
    <submittedName>
        <fullName evidence="1">Uncharacterized protein</fullName>
    </submittedName>
</protein>
<dbReference type="EMBL" id="JXJN01016653">
    <property type="status" value="NOT_ANNOTATED_CDS"/>
    <property type="molecule type" value="Genomic_DNA"/>
</dbReference>
<evidence type="ECO:0000313" key="1">
    <source>
        <dbReference type="EnsemblMetazoa" id="GPPI034383-PA"/>
    </source>
</evidence>
<dbReference type="AlphaFoldDB" id="A0A1B0BM28"/>
<reference evidence="2" key="1">
    <citation type="submission" date="2015-01" db="EMBL/GenBank/DDBJ databases">
        <authorList>
            <person name="Aksoy S."/>
            <person name="Warren W."/>
            <person name="Wilson R.K."/>
        </authorList>
    </citation>
    <scope>NUCLEOTIDE SEQUENCE [LARGE SCALE GENOMIC DNA]</scope>
    <source>
        <strain evidence="2">IAEA</strain>
    </source>
</reference>
<reference evidence="1" key="2">
    <citation type="submission" date="2020-05" db="UniProtKB">
        <authorList>
            <consortium name="EnsemblMetazoa"/>
        </authorList>
    </citation>
    <scope>IDENTIFICATION</scope>
    <source>
        <strain evidence="1">IAEA</strain>
    </source>
</reference>
<dbReference type="VEuPathDB" id="VectorBase:GPPI034383"/>
<name>A0A1B0BM28_9MUSC</name>
<accession>A0A1B0BM28</accession>
<proteinExistence type="predicted"/>
<dbReference type="Proteomes" id="UP000092460">
    <property type="component" value="Unassembled WGS sequence"/>
</dbReference>
<dbReference type="EnsemblMetazoa" id="GPPI034383-RA">
    <property type="protein sequence ID" value="GPPI034383-PA"/>
    <property type="gene ID" value="GPPI034383"/>
</dbReference>
<sequence length="75" mass="8914">MYSYGLWTDINSYRLRMFMLYLEMFIMSKDEIRSSERPASQANGEQPREEKQSSIITVLRYTHQQLSYANGLHMA</sequence>
<organism evidence="1 2">
    <name type="scientific">Glossina palpalis gambiensis</name>
    <dbReference type="NCBI Taxonomy" id="67801"/>
    <lineage>
        <taxon>Eukaryota</taxon>
        <taxon>Metazoa</taxon>
        <taxon>Ecdysozoa</taxon>
        <taxon>Arthropoda</taxon>
        <taxon>Hexapoda</taxon>
        <taxon>Insecta</taxon>
        <taxon>Pterygota</taxon>
        <taxon>Neoptera</taxon>
        <taxon>Endopterygota</taxon>
        <taxon>Diptera</taxon>
        <taxon>Brachycera</taxon>
        <taxon>Muscomorpha</taxon>
        <taxon>Hippoboscoidea</taxon>
        <taxon>Glossinidae</taxon>
        <taxon>Glossina</taxon>
    </lineage>
</organism>